<sequence length="146" mass="15443">MDRNGYNIINKTTKARKKMTICKFDIDNFEYNIESNLAAMGLPFPKSVFSASTSIAAGIASIDISLSAKGNVPLSAIGKGGSLSNKFVAVSAAAYAGAVIGSAFMAANRATRCTIPDLENAARGMGLSTWWISDAVNENSEILRKQ</sequence>
<accession>A0A510UNA1</accession>
<comment type="caution">
    <text evidence="1">The sequence shown here is derived from an EMBL/GenBank/DDBJ whole genome shotgun (WGS) entry which is preliminary data.</text>
</comment>
<dbReference type="AlphaFoldDB" id="A0A510UNA1"/>
<proteinExistence type="predicted"/>
<gene>
    <name evidence="1" type="ORF">AFI02nite_41790</name>
</gene>
<protein>
    <submittedName>
        <fullName evidence="1">Uncharacterized protein</fullName>
    </submittedName>
</protein>
<organism evidence="1 2">
    <name type="scientific">Aliivibrio fischeri</name>
    <name type="common">Vibrio fischeri</name>
    <dbReference type="NCBI Taxonomy" id="668"/>
    <lineage>
        <taxon>Bacteria</taxon>
        <taxon>Pseudomonadati</taxon>
        <taxon>Pseudomonadota</taxon>
        <taxon>Gammaproteobacteria</taxon>
        <taxon>Vibrionales</taxon>
        <taxon>Vibrionaceae</taxon>
        <taxon>Aliivibrio</taxon>
    </lineage>
</organism>
<evidence type="ECO:0000313" key="2">
    <source>
        <dbReference type="Proteomes" id="UP000321787"/>
    </source>
</evidence>
<name>A0A510UNA1_ALIFS</name>
<reference evidence="1 2" key="1">
    <citation type="submission" date="2019-07" db="EMBL/GenBank/DDBJ databases">
        <title>Whole genome shotgun sequence of Aliivibrio fischeri NBRC 101058.</title>
        <authorList>
            <person name="Hosoyama A."/>
            <person name="Uohara A."/>
            <person name="Ohji S."/>
            <person name="Ichikawa N."/>
        </authorList>
    </citation>
    <scope>NUCLEOTIDE SEQUENCE [LARGE SCALE GENOMIC DNA]</scope>
    <source>
        <strain evidence="1 2">NBRC 101058</strain>
    </source>
</reference>
<evidence type="ECO:0000313" key="1">
    <source>
        <dbReference type="EMBL" id="GEK16143.1"/>
    </source>
</evidence>
<dbReference type="EMBL" id="BJTZ01000074">
    <property type="protein sequence ID" value="GEK16143.1"/>
    <property type="molecule type" value="Genomic_DNA"/>
</dbReference>
<dbReference type="Proteomes" id="UP000321787">
    <property type="component" value="Unassembled WGS sequence"/>
</dbReference>